<accession>A0A2U3LQK6</accession>
<sequence>MPEVGDYVLTVGFERSISSYHSLVIRNIFGLRVSLFGHDATCPCQMNTIGVSFSGRQNRNL</sequence>
<dbReference type="EMBL" id="OMOF01000712">
    <property type="protein sequence ID" value="SPF54180.1"/>
    <property type="molecule type" value="Genomic_DNA"/>
</dbReference>
<evidence type="ECO:0000313" key="2">
    <source>
        <dbReference type="Proteomes" id="UP000238916"/>
    </source>
</evidence>
<dbReference type="AlphaFoldDB" id="A0A2U3LQK6"/>
<protein>
    <submittedName>
        <fullName evidence="1">Uncharacterized protein</fullName>
    </submittedName>
</protein>
<dbReference type="Proteomes" id="UP000238916">
    <property type="component" value="Unassembled WGS sequence"/>
</dbReference>
<proteinExistence type="predicted"/>
<evidence type="ECO:0000313" key="1">
    <source>
        <dbReference type="EMBL" id="SPF54180.1"/>
    </source>
</evidence>
<gene>
    <name evidence="1" type="ORF">SBF1_740021</name>
</gene>
<name>A0A2U3LQK6_9FIRM</name>
<organism evidence="1 2">
    <name type="scientific">Candidatus Desulfosporosinus infrequens</name>
    <dbReference type="NCBI Taxonomy" id="2043169"/>
    <lineage>
        <taxon>Bacteria</taxon>
        <taxon>Bacillati</taxon>
        <taxon>Bacillota</taxon>
        <taxon>Clostridia</taxon>
        <taxon>Eubacteriales</taxon>
        <taxon>Desulfitobacteriaceae</taxon>
        <taxon>Desulfosporosinus</taxon>
    </lineage>
</organism>
<reference evidence="2" key="1">
    <citation type="submission" date="2018-02" db="EMBL/GenBank/DDBJ databases">
        <authorList>
            <person name="Hausmann B."/>
        </authorList>
    </citation>
    <scope>NUCLEOTIDE SEQUENCE [LARGE SCALE GENOMIC DNA]</scope>
    <source>
        <strain evidence="2">Peat soil MAG SbF1</strain>
    </source>
</reference>